<dbReference type="InterPro" id="IPR036117">
    <property type="entry name" value="DhaL_dom_sf"/>
</dbReference>
<keyword evidence="2 4" id="KW-0418">Kinase</keyword>
<dbReference type="FunFam" id="1.25.40.340:FF:000002">
    <property type="entry name" value="Dihydroxyacetone kinase, L subunit"/>
    <property type="match status" value="1"/>
</dbReference>
<dbReference type="Pfam" id="PF02734">
    <property type="entry name" value="Dak2"/>
    <property type="match status" value="1"/>
</dbReference>
<keyword evidence="1" id="KW-0808">Transferase</keyword>
<proteinExistence type="predicted"/>
<sequence>MSDFTVTEATSWIKASAAALDKEAAHLSDLDAAIGDGDHGANMKRGFLAVEKKLDAAAPADLGALFKTVGMTLLSTVGGASGPLYGGFFLEIGKRGAGQSAWDAATLAEMLKAGLGDIVKRGKAQLGDKTMVDALTPALDAMTGDLAAATAAAAKAAREAATATAPLLAKKGRASYLGERSIGHQDPGANSVALLLETLADTCKG</sequence>
<dbReference type="GO" id="GO:0004371">
    <property type="term" value="F:glycerone kinase activity"/>
    <property type="evidence" value="ECO:0007669"/>
    <property type="project" value="InterPro"/>
</dbReference>
<dbReference type="Gene3D" id="1.25.40.340">
    <property type="match status" value="1"/>
</dbReference>
<evidence type="ECO:0000256" key="2">
    <source>
        <dbReference type="ARBA" id="ARBA00022777"/>
    </source>
</evidence>
<dbReference type="InterPro" id="IPR050861">
    <property type="entry name" value="Dihydroxyacetone_Kinase"/>
</dbReference>
<dbReference type="InterPro" id="IPR004007">
    <property type="entry name" value="DhaL_dom"/>
</dbReference>
<name>A0A212IVB5_9PROT</name>
<feature type="domain" description="DhaL" evidence="3">
    <location>
        <begin position="7"/>
        <end position="201"/>
    </location>
</feature>
<dbReference type="PANTHER" id="PTHR28629">
    <property type="entry name" value="TRIOKINASE/FMN CYCLASE"/>
    <property type="match status" value="1"/>
</dbReference>
<dbReference type="SMART" id="SM01120">
    <property type="entry name" value="Dak2"/>
    <property type="match status" value="1"/>
</dbReference>
<accession>A0A212IVB5</accession>
<dbReference type="AlphaFoldDB" id="A0A212IVB5"/>
<evidence type="ECO:0000256" key="1">
    <source>
        <dbReference type="ARBA" id="ARBA00022679"/>
    </source>
</evidence>
<protein>
    <submittedName>
        <fullName evidence="4">Dihydroxyacetone kinase, C-terminal domain</fullName>
    </submittedName>
</protein>
<evidence type="ECO:0000313" key="4">
    <source>
        <dbReference type="EMBL" id="SBV91148.1"/>
    </source>
</evidence>
<dbReference type="PANTHER" id="PTHR28629:SF4">
    <property type="entry name" value="TRIOKINASE_FMN CYCLASE"/>
    <property type="match status" value="1"/>
</dbReference>
<dbReference type="GO" id="GO:0019563">
    <property type="term" value="P:glycerol catabolic process"/>
    <property type="evidence" value="ECO:0007669"/>
    <property type="project" value="TreeGrafter"/>
</dbReference>
<evidence type="ECO:0000259" key="3">
    <source>
        <dbReference type="PROSITE" id="PS51480"/>
    </source>
</evidence>
<dbReference type="NCBIfam" id="TIGR02365">
    <property type="entry name" value="dha_L_ycgS"/>
    <property type="match status" value="1"/>
</dbReference>
<reference evidence="4" key="1">
    <citation type="submission" date="2016-04" db="EMBL/GenBank/DDBJ databases">
        <authorList>
            <person name="Evans L.H."/>
            <person name="Alamgir A."/>
            <person name="Owens N."/>
            <person name="Weber N.D."/>
            <person name="Virtaneva K."/>
            <person name="Barbian K."/>
            <person name="Babar A."/>
            <person name="Rosenke K."/>
        </authorList>
    </citation>
    <scope>NUCLEOTIDE SEQUENCE</scope>
    <source>
        <strain evidence="4">86</strain>
    </source>
</reference>
<dbReference type="GO" id="GO:0005829">
    <property type="term" value="C:cytosol"/>
    <property type="evidence" value="ECO:0007669"/>
    <property type="project" value="TreeGrafter"/>
</dbReference>
<dbReference type="InterPro" id="IPR012737">
    <property type="entry name" value="DhaK_L_YcgS"/>
</dbReference>
<dbReference type="PROSITE" id="PS51480">
    <property type="entry name" value="DHAL"/>
    <property type="match status" value="1"/>
</dbReference>
<organism evidence="4">
    <name type="scientific">uncultured Alphaproteobacteria bacterium</name>
    <dbReference type="NCBI Taxonomy" id="91750"/>
    <lineage>
        <taxon>Bacteria</taxon>
        <taxon>Pseudomonadati</taxon>
        <taxon>Pseudomonadota</taxon>
        <taxon>Alphaproteobacteria</taxon>
        <taxon>environmental samples</taxon>
    </lineage>
</organism>
<gene>
    <name evidence="4" type="primary">dhaL</name>
    <name evidence="4" type="ORF">KL86APRO_10088</name>
</gene>
<dbReference type="SUPFAM" id="SSF101473">
    <property type="entry name" value="DhaL-like"/>
    <property type="match status" value="1"/>
</dbReference>
<dbReference type="EMBL" id="FLUO01000001">
    <property type="protein sequence ID" value="SBV91148.1"/>
    <property type="molecule type" value="Genomic_DNA"/>
</dbReference>